<protein>
    <submittedName>
        <fullName evidence="3">Uncharacterized protein LOC108732496</fullName>
    </submittedName>
</protein>
<evidence type="ECO:0000313" key="3">
    <source>
        <dbReference type="RefSeq" id="XP_018318858.1"/>
    </source>
</evidence>
<reference evidence="3" key="1">
    <citation type="submission" date="2025-08" db="UniProtKB">
        <authorList>
            <consortium name="RefSeq"/>
        </authorList>
    </citation>
    <scope>IDENTIFICATION</scope>
    <source>
        <tissue evidence="3">Entire body</tissue>
    </source>
</reference>
<gene>
    <name evidence="3" type="primary">LOC108732496</name>
</gene>
<dbReference type="InterPro" id="IPR012674">
    <property type="entry name" value="Calycin"/>
</dbReference>
<sequence length="192" mass="21759">MFRQFIAIVVLALISYTNGQYTSPGQCSDRTNLRAVQNFSLERYANNNASWYMVQSNINSDCQILNFALTSNVTVDMVYIQKNSTSGLWFSRRGVKTWVPGNKREGVLSLVYPNVADPFVFKILGIDYLNYSIDYRCINVDGSNKREFLYVMSRRSTSSPALNATIQRIVRANGLGEIQLMHVVQDPVSCSR</sequence>
<dbReference type="AlphaFoldDB" id="A0A1W4WFH8"/>
<dbReference type="KEGG" id="apln:108732496"/>
<dbReference type="RefSeq" id="XP_018318858.1">
    <property type="nucleotide sequence ID" value="XM_018463356.2"/>
</dbReference>
<dbReference type="GeneID" id="108732496"/>
<name>A0A1W4WFH8_AGRPL</name>
<feature type="signal peptide" evidence="1">
    <location>
        <begin position="1"/>
        <end position="19"/>
    </location>
</feature>
<feature type="chain" id="PRO_5010743746" evidence="1">
    <location>
        <begin position="20"/>
        <end position="192"/>
    </location>
</feature>
<organism evidence="2 3">
    <name type="scientific">Agrilus planipennis</name>
    <name type="common">Emerald ash borer</name>
    <name type="synonym">Agrilus marcopoli</name>
    <dbReference type="NCBI Taxonomy" id="224129"/>
    <lineage>
        <taxon>Eukaryota</taxon>
        <taxon>Metazoa</taxon>
        <taxon>Ecdysozoa</taxon>
        <taxon>Arthropoda</taxon>
        <taxon>Hexapoda</taxon>
        <taxon>Insecta</taxon>
        <taxon>Pterygota</taxon>
        <taxon>Neoptera</taxon>
        <taxon>Endopterygota</taxon>
        <taxon>Coleoptera</taxon>
        <taxon>Polyphaga</taxon>
        <taxon>Elateriformia</taxon>
        <taxon>Buprestoidea</taxon>
        <taxon>Buprestidae</taxon>
        <taxon>Agrilinae</taxon>
        <taxon>Agrilus</taxon>
    </lineage>
</organism>
<dbReference type="InParanoid" id="A0A1W4WFH8"/>
<evidence type="ECO:0000313" key="2">
    <source>
        <dbReference type="Proteomes" id="UP000192223"/>
    </source>
</evidence>
<dbReference type="SUPFAM" id="SSF50814">
    <property type="entry name" value="Lipocalins"/>
    <property type="match status" value="1"/>
</dbReference>
<dbReference type="Proteomes" id="UP000192223">
    <property type="component" value="Unplaced"/>
</dbReference>
<keyword evidence="2" id="KW-1185">Reference proteome</keyword>
<keyword evidence="1" id="KW-0732">Signal</keyword>
<accession>A0A1W4WFH8</accession>
<proteinExistence type="predicted"/>
<dbReference type="Gene3D" id="2.40.128.20">
    <property type="match status" value="1"/>
</dbReference>
<evidence type="ECO:0000256" key="1">
    <source>
        <dbReference type="SAM" id="SignalP"/>
    </source>
</evidence>